<reference evidence="6" key="1">
    <citation type="submission" date="2015-06" db="UniProtKB">
        <authorList>
            <consortium name="EnsemblPlants"/>
        </authorList>
    </citation>
    <scope>IDENTIFICATION</scope>
</reference>
<keyword evidence="2" id="KW-0645">Protease</keyword>
<evidence type="ECO:0000256" key="2">
    <source>
        <dbReference type="ARBA" id="ARBA00022670"/>
    </source>
</evidence>
<keyword evidence="5" id="KW-0325">Glycoprotein</keyword>
<dbReference type="InterPro" id="IPR021109">
    <property type="entry name" value="Peptidase_aspartic_dom_sf"/>
</dbReference>
<evidence type="ECO:0000313" key="6">
    <source>
        <dbReference type="EnsemblPlants" id="EMT26711"/>
    </source>
</evidence>
<dbReference type="PANTHER" id="PTHR47967">
    <property type="entry name" value="OS07G0603500 PROTEIN-RELATED"/>
    <property type="match status" value="1"/>
</dbReference>
<evidence type="ECO:0000256" key="4">
    <source>
        <dbReference type="ARBA" id="ARBA00022801"/>
    </source>
</evidence>
<dbReference type="PROSITE" id="PS51767">
    <property type="entry name" value="PEPTIDASE_A1"/>
    <property type="match status" value="1"/>
</dbReference>
<dbReference type="SUPFAM" id="SSF50630">
    <property type="entry name" value="Acid proteases"/>
    <property type="match status" value="1"/>
</dbReference>
<keyword evidence="4" id="KW-0378">Hydrolase</keyword>
<dbReference type="AlphaFoldDB" id="M8CSN1"/>
<dbReference type="InterPro" id="IPR033121">
    <property type="entry name" value="PEPTIDASE_A1"/>
</dbReference>
<dbReference type="InterPro" id="IPR032799">
    <property type="entry name" value="TAXi_C"/>
</dbReference>
<dbReference type="PROSITE" id="PS00141">
    <property type="entry name" value="ASP_PROTEASE"/>
    <property type="match status" value="1"/>
</dbReference>
<dbReference type="InterPro" id="IPR051708">
    <property type="entry name" value="Plant_Aspart_Prot_A1"/>
</dbReference>
<dbReference type="PANTHER" id="PTHR47967:SF44">
    <property type="entry name" value="OS05G0557100 PROTEIN"/>
    <property type="match status" value="1"/>
</dbReference>
<dbReference type="FunFam" id="2.40.70.10:FF:000033">
    <property type="entry name" value="Aspartyl protease family protein"/>
    <property type="match status" value="1"/>
</dbReference>
<dbReference type="InterPro" id="IPR034161">
    <property type="entry name" value="Pepsin-like_plant"/>
</dbReference>
<proteinExistence type="inferred from homology"/>
<accession>M8CSN1</accession>
<dbReference type="Pfam" id="PF14541">
    <property type="entry name" value="TAXi_C"/>
    <property type="match status" value="1"/>
</dbReference>
<organism evidence="6">
    <name type="scientific">Aegilops tauschii</name>
    <name type="common">Tausch's goatgrass</name>
    <name type="synonym">Aegilops squarrosa</name>
    <dbReference type="NCBI Taxonomy" id="37682"/>
    <lineage>
        <taxon>Eukaryota</taxon>
        <taxon>Viridiplantae</taxon>
        <taxon>Streptophyta</taxon>
        <taxon>Embryophyta</taxon>
        <taxon>Tracheophyta</taxon>
        <taxon>Spermatophyta</taxon>
        <taxon>Magnoliopsida</taxon>
        <taxon>Liliopsida</taxon>
        <taxon>Poales</taxon>
        <taxon>Poaceae</taxon>
        <taxon>BOP clade</taxon>
        <taxon>Pooideae</taxon>
        <taxon>Triticodae</taxon>
        <taxon>Triticeae</taxon>
        <taxon>Triticinae</taxon>
        <taxon>Aegilops</taxon>
    </lineage>
</organism>
<dbReference type="InterPro" id="IPR001969">
    <property type="entry name" value="Aspartic_peptidase_AS"/>
</dbReference>
<keyword evidence="3" id="KW-0064">Aspartyl protease</keyword>
<name>M8CSN1_AEGTA</name>
<dbReference type="EnsemblPlants" id="EMT26711">
    <property type="protein sequence ID" value="EMT26711"/>
    <property type="gene ID" value="F775_12636"/>
</dbReference>
<evidence type="ECO:0000256" key="1">
    <source>
        <dbReference type="ARBA" id="ARBA00007447"/>
    </source>
</evidence>
<dbReference type="Gene3D" id="2.40.70.10">
    <property type="entry name" value="Acid Proteases"/>
    <property type="match status" value="2"/>
</dbReference>
<comment type="similarity">
    <text evidence="1">Belongs to the peptidase A1 family.</text>
</comment>
<dbReference type="Pfam" id="PF14543">
    <property type="entry name" value="TAXi_N"/>
    <property type="match status" value="1"/>
</dbReference>
<dbReference type="GO" id="GO:0006508">
    <property type="term" value="P:proteolysis"/>
    <property type="evidence" value="ECO:0007669"/>
    <property type="project" value="UniProtKB-KW"/>
</dbReference>
<evidence type="ECO:0000256" key="3">
    <source>
        <dbReference type="ARBA" id="ARBA00022750"/>
    </source>
</evidence>
<dbReference type="InterPro" id="IPR032861">
    <property type="entry name" value="TAXi_N"/>
</dbReference>
<evidence type="ECO:0000256" key="5">
    <source>
        <dbReference type="ARBA" id="ARBA00023180"/>
    </source>
</evidence>
<protein>
    <submittedName>
        <fullName evidence="6">Aspartic proteinase nepenthesin-2</fullName>
    </submittedName>
</protein>
<dbReference type="CDD" id="cd05476">
    <property type="entry name" value="pepsin_A_like_plant"/>
    <property type="match status" value="1"/>
</dbReference>
<sequence length="372" mass="39435">MTRAPAPAPARVSVRLAARVPAGRLQVVGALPVLLRHVQVLRPLLPRQLLRRHRPLLLRLQVSATTIAKLLLLHFSSLWIVRHGGSVRGGAAVGAQYKDNSSARGVVGTDAATIALSGSNGGGADRKAKLQEVVLGCTTSYDGQSFQASDGVLSLGNSNISFAARAAARFGGRFSYCLVDHLAPRNTSSYLTFGPDASNGASSSRTPLLLDALVAPFYAVTVDAVSVAGEALDIPAEVWDVKRNGGAILDSGTSLTILATPAYKAVVAALSKQLAGVPRVTMDPFEYCYNWTATGTPPAVPRLEVRFAGSARLQPPTKSYVIDAAPGVKCIGLQEGGWPGVSVIGNILQQEHLWEFDLAHRWLRFKESRCAQ</sequence>
<dbReference type="GO" id="GO:0004190">
    <property type="term" value="F:aspartic-type endopeptidase activity"/>
    <property type="evidence" value="ECO:0007669"/>
    <property type="project" value="UniProtKB-KW"/>
</dbReference>